<organism evidence="1 2">
    <name type="scientific">Rhynchophorus ferrugineus</name>
    <name type="common">Red palm weevil</name>
    <name type="synonym">Curculio ferrugineus</name>
    <dbReference type="NCBI Taxonomy" id="354439"/>
    <lineage>
        <taxon>Eukaryota</taxon>
        <taxon>Metazoa</taxon>
        <taxon>Ecdysozoa</taxon>
        <taxon>Arthropoda</taxon>
        <taxon>Hexapoda</taxon>
        <taxon>Insecta</taxon>
        <taxon>Pterygota</taxon>
        <taxon>Neoptera</taxon>
        <taxon>Endopterygota</taxon>
        <taxon>Coleoptera</taxon>
        <taxon>Polyphaga</taxon>
        <taxon>Cucujiformia</taxon>
        <taxon>Curculionidae</taxon>
        <taxon>Dryophthorinae</taxon>
        <taxon>Rhynchophorus</taxon>
    </lineage>
</organism>
<protein>
    <submittedName>
        <fullName evidence="1">Uncharacterized protein</fullName>
    </submittedName>
</protein>
<dbReference type="Proteomes" id="UP000625711">
    <property type="component" value="Unassembled WGS sequence"/>
</dbReference>
<reference evidence="1" key="1">
    <citation type="submission" date="2020-08" db="EMBL/GenBank/DDBJ databases">
        <title>Genome sequencing and assembly of the red palm weevil Rhynchophorus ferrugineus.</title>
        <authorList>
            <person name="Dias G.B."/>
            <person name="Bergman C.M."/>
            <person name="Manee M."/>
        </authorList>
    </citation>
    <scope>NUCLEOTIDE SEQUENCE</scope>
    <source>
        <strain evidence="1">AA-2017</strain>
        <tissue evidence="1">Whole larva</tissue>
    </source>
</reference>
<dbReference type="AlphaFoldDB" id="A0A834MCA1"/>
<evidence type="ECO:0000313" key="2">
    <source>
        <dbReference type="Proteomes" id="UP000625711"/>
    </source>
</evidence>
<comment type="caution">
    <text evidence="1">The sequence shown here is derived from an EMBL/GenBank/DDBJ whole genome shotgun (WGS) entry which is preliminary data.</text>
</comment>
<proteinExistence type="predicted"/>
<dbReference type="EMBL" id="JAACXV010013718">
    <property type="protein sequence ID" value="KAF7272729.1"/>
    <property type="molecule type" value="Genomic_DNA"/>
</dbReference>
<name>A0A834MCA1_RHYFE</name>
<keyword evidence="2" id="KW-1185">Reference proteome</keyword>
<sequence length="100" mass="10421">MAGVFQNYPDSAVRRSITSTPTTATPRFVIGPWGAARAFTGLPGDRGSVSDLHADVGLFAGQIGFRSNLAVMNGRSPVLIGRASVGDASEAISRAQLLNF</sequence>
<accession>A0A834MCA1</accession>
<evidence type="ECO:0000313" key="1">
    <source>
        <dbReference type="EMBL" id="KAF7272729.1"/>
    </source>
</evidence>
<gene>
    <name evidence="1" type="ORF">GWI33_014517</name>
</gene>